<reference evidence="1" key="1">
    <citation type="journal article" date="2023" name="Insect Mol. Biol.">
        <title>Genome sequencing provides insights into the evolution of gene families encoding plant cell wall-degrading enzymes in longhorned beetles.</title>
        <authorList>
            <person name="Shin N.R."/>
            <person name="Okamura Y."/>
            <person name="Kirsch R."/>
            <person name="Pauchet Y."/>
        </authorList>
    </citation>
    <scope>NUCLEOTIDE SEQUENCE</scope>
    <source>
        <strain evidence="1">AMC_N1</strain>
    </source>
</reference>
<evidence type="ECO:0000313" key="2">
    <source>
        <dbReference type="Proteomes" id="UP001162162"/>
    </source>
</evidence>
<proteinExistence type="predicted"/>
<comment type="caution">
    <text evidence="1">The sequence shown here is derived from an EMBL/GenBank/DDBJ whole genome shotgun (WGS) entry which is preliminary data.</text>
</comment>
<dbReference type="EMBL" id="JAPWTK010000257">
    <property type="protein sequence ID" value="KAJ8944339.1"/>
    <property type="molecule type" value="Genomic_DNA"/>
</dbReference>
<keyword evidence="2" id="KW-1185">Reference proteome</keyword>
<name>A0AAV8XZ38_9CUCU</name>
<protein>
    <submittedName>
        <fullName evidence="1">Uncharacterized protein</fullName>
    </submittedName>
</protein>
<dbReference type="AlphaFoldDB" id="A0AAV8XZ38"/>
<evidence type="ECO:0000313" key="1">
    <source>
        <dbReference type="EMBL" id="KAJ8944339.1"/>
    </source>
</evidence>
<accession>A0AAV8XZ38</accession>
<dbReference type="Proteomes" id="UP001162162">
    <property type="component" value="Unassembled WGS sequence"/>
</dbReference>
<organism evidence="1 2">
    <name type="scientific">Aromia moschata</name>
    <dbReference type="NCBI Taxonomy" id="1265417"/>
    <lineage>
        <taxon>Eukaryota</taxon>
        <taxon>Metazoa</taxon>
        <taxon>Ecdysozoa</taxon>
        <taxon>Arthropoda</taxon>
        <taxon>Hexapoda</taxon>
        <taxon>Insecta</taxon>
        <taxon>Pterygota</taxon>
        <taxon>Neoptera</taxon>
        <taxon>Endopterygota</taxon>
        <taxon>Coleoptera</taxon>
        <taxon>Polyphaga</taxon>
        <taxon>Cucujiformia</taxon>
        <taxon>Chrysomeloidea</taxon>
        <taxon>Cerambycidae</taxon>
        <taxon>Cerambycinae</taxon>
        <taxon>Callichromatini</taxon>
        <taxon>Aromia</taxon>
    </lineage>
</organism>
<sequence>MKEIRVFGFGSFHCKKDAVIKEENTEVRDMSGSVDNIKRHFIHLYTTTCLKSGRPVCYMDVYEIFSPLDEQRLRQATSKGIPNKTYLRYHQNHSMKEKDLSQRWLEYSTLAL</sequence>
<gene>
    <name evidence="1" type="ORF">NQ318_016146</name>
</gene>